<dbReference type="PANTHER" id="PTHR43806">
    <property type="entry name" value="PEPTIDASE S8"/>
    <property type="match status" value="1"/>
</dbReference>
<dbReference type="RefSeq" id="WP_245887498.1">
    <property type="nucleotide sequence ID" value="NZ_PVTF01000023.1"/>
</dbReference>
<gene>
    <name evidence="9" type="ORF">CLV43_12396</name>
</gene>
<dbReference type="AlphaFoldDB" id="A0A2T0SC47"/>
<feature type="active site" description="Charge relay system" evidence="5 6">
    <location>
        <position position="202"/>
    </location>
</feature>
<dbReference type="SUPFAM" id="SSF52743">
    <property type="entry name" value="Subtilisin-like"/>
    <property type="match status" value="1"/>
</dbReference>
<comment type="caution">
    <text evidence="9">The sequence shown here is derived from an EMBL/GenBank/DDBJ whole genome shotgun (WGS) entry which is preliminary data.</text>
</comment>
<evidence type="ECO:0000256" key="1">
    <source>
        <dbReference type="ARBA" id="ARBA00011073"/>
    </source>
</evidence>
<dbReference type="PROSITE" id="PS00136">
    <property type="entry name" value="SUBTILASE_ASP"/>
    <property type="match status" value="1"/>
</dbReference>
<organism evidence="9 10">
    <name type="scientific">Umezawaea tangerina</name>
    <dbReference type="NCBI Taxonomy" id="84725"/>
    <lineage>
        <taxon>Bacteria</taxon>
        <taxon>Bacillati</taxon>
        <taxon>Actinomycetota</taxon>
        <taxon>Actinomycetes</taxon>
        <taxon>Pseudonocardiales</taxon>
        <taxon>Pseudonocardiaceae</taxon>
        <taxon>Umezawaea</taxon>
    </lineage>
</organism>
<dbReference type="EMBL" id="PVTF01000023">
    <property type="protein sequence ID" value="PRY30994.1"/>
    <property type="molecule type" value="Genomic_DNA"/>
</dbReference>
<dbReference type="GO" id="GO:0006508">
    <property type="term" value="P:proteolysis"/>
    <property type="evidence" value="ECO:0007669"/>
    <property type="project" value="UniProtKB-KW"/>
</dbReference>
<evidence type="ECO:0000256" key="4">
    <source>
        <dbReference type="ARBA" id="ARBA00022825"/>
    </source>
</evidence>
<protein>
    <submittedName>
        <fullName evidence="9">Subtilase family protein</fullName>
    </submittedName>
</protein>
<sequence>MLALGLVVGATQVATAAPGGPRHFDTRDVGSVTLITGDRVVADAGTGTIVPGPGREKVVFSTYAANGHRYVLPSDAAPLLASGKLDRRLFDVTELIASRYDDAHRDSLSLLVTRAPGRGAAAVTGLVRTADIPTVGSFAATTAKATATTTWQALAGSPDDYRKIWLDGLRQPTLDRSVPQIGAPVAWQAGYTGTGVKVAVLDTGVDATHPDLAGQELVERNFTEDPDNTDTVGHGTHVAATIASDGPKYRGVAPDAKILDGKVCVTYGCAESWILNGMVWAAEQGADVANLSLGGGDTPDVDPLEEAVNTLSAQYGTLFVIAAGNSGAAETVGSPGSADAALTVGAVDRDDNLAVFSSRGPRTGDGAVKPDITAPGVDIVAAKSSTGVIGTPAGDGYVSLSGTSMATPHVAGSAALIKQQHPDWTGARVKAALVASAKPNPALTAYEQGAGRVDLTRAITQTVTSDPVSVGLGLQLWPHDDDVPVTKETTYRNSGTEAVTLDLALDVKGPDGKPAPEGVFTVDPKTVTVPAGGAAKVSVTGDTRIGTLDGGYSGSIVATSGTTTARTPVGLVREVESYQVTLNYTGDDGAPSSTYSTFLLGFDNGGLYFPYDEDGSVELRLPKGHYYASTTIETGDRTAVLPYPAFTVSRAATVELDARLAKPVSVTVPDPTATPDYAEILEARVQGESSLLTGTGFPGGFDGKVSLGNVGPAVGAEEFYALVGTHWTGTPMGTTPVTYRTGKLFTGKAPTGYSRVLAKRDFAEVKTRIGPSAADRDTLFAFGAVTPLGGSSGWFKPVAAPGEVVDRLAGEGVEWRPSFRAYNPGDPNSAFDSVLNGNPRGYRAGKRYSETVNAAVFGPAQQATGYHLARAEDTVYVDVALFGDGAGNPGYSAFDSARTTLFREGTKVGETAFDAYGQFPVPAAAASYRLETEATRAKGVSDVTTKVGGAWTFRSGHAGAEALEPLPLTLVRFQPELDAANSASAGRVLRVPLVVQQNPGADNGRIGRVVVDVSFDDGKTWRRVPVVGDSALVPGGPAGGFASLRAKTTDSKGNTAENTVIRAYKIAGR</sequence>
<proteinExistence type="inferred from homology"/>
<evidence type="ECO:0000256" key="2">
    <source>
        <dbReference type="ARBA" id="ARBA00022670"/>
    </source>
</evidence>
<evidence type="ECO:0000256" key="7">
    <source>
        <dbReference type="RuleBase" id="RU003355"/>
    </source>
</evidence>
<dbReference type="PANTHER" id="PTHR43806:SF11">
    <property type="entry name" value="CEREVISIN-RELATED"/>
    <property type="match status" value="1"/>
</dbReference>
<dbReference type="GO" id="GO:0004252">
    <property type="term" value="F:serine-type endopeptidase activity"/>
    <property type="evidence" value="ECO:0007669"/>
    <property type="project" value="UniProtKB-UniRule"/>
</dbReference>
<dbReference type="Gene3D" id="3.40.50.200">
    <property type="entry name" value="Peptidase S8/S53 domain"/>
    <property type="match status" value="1"/>
</dbReference>
<accession>A0A2T0SC47</accession>
<dbReference type="InterPro" id="IPR023827">
    <property type="entry name" value="Peptidase_S8_Asp-AS"/>
</dbReference>
<name>A0A2T0SC47_9PSEU</name>
<evidence type="ECO:0000256" key="5">
    <source>
        <dbReference type="PIRSR" id="PIRSR615500-1"/>
    </source>
</evidence>
<dbReference type="PIRSF" id="PIRSF037854">
    <property type="entry name" value="Dihydropyridine_esterase"/>
    <property type="match status" value="1"/>
</dbReference>
<keyword evidence="4 6" id="KW-0720">Serine protease</keyword>
<dbReference type="InterPro" id="IPR015500">
    <property type="entry name" value="Peptidase_S8_subtilisin-rel"/>
</dbReference>
<dbReference type="InterPro" id="IPR050131">
    <property type="entry name" value="Peptidase_S8_subtilisin-like"/>
</dbReference>
<dbReference type="PROSITE" id="PS51892">
    <property type="entry name" value="SUBTILASE"/>
    <property type="match status" value="1"/>
</dbReference>
<dbReference type="InterPro" id="IPR000209">
    <property type="entry name" value="Peptidase_S8/S53_dom"/>
</dbReference>
<dbReference type="PROSITE" id="PS00138">
    <property type="entry name" value="SUBTILASE_SER"/>
    <property type="match status" value="1"/>
</dbReference>
<evidence type="ECO:0000259" key="8">
    <source>
        <dbReference type="Pfam" id="PF00082"/>
    </source>
</evidence>
<evidence type="ECO:0000313" key="10">
    <source>
        <dbReference type="Proteomes" id="UP000239494"/>
    </source>
</evidence>
<dbReference type="Proteomes" id="UP000239494">
    <property type="component" value="Unassembled WGS sequence"/>
</dbReference>
<dbReference type="InterPro" id="IPR023828">
    <property type="entry name" value="Peptidase_S8_Ser-AS"/>
</dbReference>
<feature type="active site" description="Charge relay system" evidence="5 6">
    <location>
        <position position="404"/>
    </location>
</feature>
<evidence type="ECO:0000256" key="3">
    <source>
        <dbReference type="ARBA" id="ARBA00022801"/>
    </source>
</evidence>
<reference evidence="9 10" key="1">
    <citation type="submission" date="2018-03" db="EMBL/GenBank/DDBJ databases">
        <title>Genomic Encyclopedia of Archaeal and Bacterial Type Strains, Phase II (KMG-II): from individual species to whole genera.</title>
        <authorList>
            <person name="Goeker M."/>
        </authorList>
    </citation>
    <scope>NUCLEOTIDE SEQUENCE [LARGE SCALE GENOMIC DNA]</scope>
    <source>
        <strain evidence="9 10">DSM 44720</strain>
    </source>
</reference>
<feature type="active site" description="Charge relay system" evidence="5 6">
    <location>
        <position position="234"/>
    </location>
</feature>
<feature type="domain" description="Peptidase S8/S53" evidence="8">
    <location>
        <begin position="193"/>
        <end position="451"/>
    </location>
</feature>
<evidence type="ECO:0000256" key="6">
    <source>
        <dbReference type="PROSITE-ProRule" id="PRU01240"/>
    </source>
</evidence>
<dbReference type="InterPro" id="IPR036852">
    <property type="entry name" value="Peptidase_S8/S53_dom_sf"/>
</dbReference>
<dbReference type="PRINTS" id="PR00723">
    <property type="entry name" value="SUBTILISIN"/>
</dbReference>
<evidence type="ECO:0000313" key="9">
    <source>
        <dbReference type="EMBL" id="PRY30994.1"/>
    </source>
</evidence>
<keyword evidence="2 6" id="KW-0645">Protease</keyword>
<comment type="similarity">
    <text evidence="1 6 7">Belongs to the peptidase S8 family.</text>
</comment>
<dbReference type="Pfam" id="PF00082">
    <property type="entry name" value="Peptidase_S8"/>
    <property type="match status" value="1"/>
</dbReference>
<keyword evidence="10" id="KW-1185">Reference proteome</keyword>
<dbReference type="InterPro" id="IPR017297">
    <property type="entry name" value="Peptidase_S8A_DPH-A"/>
</dbReference>
<keyword evidence="3 6" id="KW-0378">Hydrolase</keyword>